<evidence type="ECO:0000256" key="1">
    <source>
        <dbReference type="SAM" id="Phobius"/>
    </source>
</evidence>
<protein>
    <submittedName>
        <fullName evidence="2">Uncharacterized protein</fullName>
    </submittedName>
</protein>
<organism evidence="2 3">
    <name type="scientific">Candidatus Komeilibacteria bacterium CG10_big_fil_rev_8_21_14_0_10_41_13</name>
    <dbReference type="NCBI Taxonomy" id="1974476"/>
    <lineage>
        <taxon>Bacteria</taxon>
        <taxon>Candidatus Komeiliibacteriota</taxon>
    </lineage>
</organism>
<dbReference type="EMBL" id="PFBO01000113">
    <property type="protein sequence ID" value="PIT90277.1"/>
    <property type="molecule type" value="Genomic_DNA"/>
</dbReference>
<dbReference type="AlphaFoldDB" id="A0A2M6WBY1"/>
<dbReference type="InterPro" id="IPR029063">
    <property type="entry name" value="SAM-dependent_MTases_sf"/>
</dbReference>
<feature type="transmembrane region" description="Helical" evidence="1">
    <location>
        <begin position="180"/>
        <end position="196"/>
    </location>
</feature>
<dbReference type="Proteomes" id="UP000230543">
    <property type="component" value="Unassembled WGS sequence"/>
</dbReference>
<reference evidence="3" key="1">
    <citation type="submission" date="2017-09" db="EMBL/GenBank/DDBJ databases">
        <title>Depth-based differentiation of microbial function through sediment-hosted aquifers and enrichment of novel symbionts in the deep terrestrial subsurface.</title>
        <authorList>
            <person name="Probst A.J."/>
            <person name="Ladd B."/>
            <person name="Jarett J.K."/>
            <person name="Geller-Mcgrath D.E."/>
            <person name="Sieber C.M.K."/>
            <person name="Emerson J.B."/>
            <person name="Anantharaman K."/>
            <person name="Thomas B.C."/>
            <person name="Malmstrom R."/>
            <person name="Stieglmeier M."/>
            <person name="Klingl A."/>
            <person name="Woyke T."/>
            <person name="Ryan C.M."/>
            <person name="Banfield J.F."/>
        </authorList>
    </citation>
    <scope>NUCLEOTIDE SEQUENCE [LARGE SCALE GENOMIC DNA]</scope>
</reference>
<accession>A0A2M6WBY1</accession>
<gene>
    <name evidence="2" type="ORF">COU22_03070</name>
</gene>
<sequence>MKKIISRIKLLFKSRFLARRLQAKFVIAAQSDQGLETVVDLGAGEAPYQKFFKAEKYICIDVENRKGTADVIIADVNQGIPIGDNQADVVLCIEVLEHLREPAFVIQEIHRILKPGGRLVLSTPMVWQVHEPPNDFFRYTEFGLKHLLEKAGFKKYEIKPSNNYFYTLCQLINMKLRNKFFLPLVFLLNVLALLSFNQRQNSLPIDNHLIAYKDEN</sequence>
<keyword evidence="1" id="KW-0472">Membrane</keyword>
<evidence type="ECO:0000313" key="2">
    <source>
        <dbReference type="EMBL" id="PIT90277.1"/>
    </source>
</evidence>
<dbReference type="Gene3D" id="3.40.50.150">
    <property type="entry name" value="Vaccinia Virus protein VP39"/>
    <property type="match status" value="1"/>
</dbReference>
<comment type="caution">
    <text evidence="2">The sequence shown here is derived from an EMBL/GenBank/DDBJ whole genome shotgun (WGS) entry which is preliminary data.</text>
</comment>
<dbReference type="CDD" id="cd02440">
    <property type="entry name" value="AdoMet_MTases"/>
    <property type="match status" value="1"/>
</dbReference>
<keyword evidence="1" id="KW-0812">Transmembrane</keyword>
<name>A0A2M6WBY1_9BACT</name>
<keyword evidence="1" id="KW-1133">Transmembrane helix</keyword>
<dbReference type="SUPFAM" id="SSF53335">
    <property type="entry name" value="S-adenosyl-L-methionine-dependent methyltransferases"/>
    <property type="match status" value="1"/>
</dbReference>
<evidence type="ECO:0000313" key="3">
    <source>
        <dbReference type="Proteomes" id="UP000230543"/>
    </source>
</evidence>
<dbReference type="Pfam" id="PF13489">
    <property type="entry name" value="Methyltransf_23"/>
    <property type="match status" value="1"/>
</dbReference>
<proteinExistence type="predicted"/>